<keyword evidence="2" id="KW-0547">Nucleotide-binding</keyword>
<keyword evidence="5" id="KW-1185">Reference proteome</keyword>
<dbReference type="Pfam" id="PF00071">
    <property type="entry name" value="Ras"/>
    <property type="match status" value="1"/>
</dbReference>
<gene>
    <name evidence="4" type="ORF">EHI_129740</name>
</gene>
<reference evidence="4" key="2">
    <citation type="submission" date="2007-03" db="EMBL/GenBank/DDBJ databases">
        <authorList>
            <person name="Lorenzi H."/>
            <person name="Amedeo P."/>
            <person name="Inman J."/>
            <person name="Schobel S."/>
            <person name="Caler E."/>
        </authorList>
    </citation>
    <scope>GENOME REANNOTATION</scope>
    <source>
        <strain evidence="4">HM-1:IMSS</strain>
    </source>
</reference>
<dbReference type="GO" id="GO:0006886">
    <property type="term" value="P:intracellular protein transport"/>
    <property type="evidence" value="ECO:0000318"/>
    <property type="project" value="GO_Central"/>
</dbReference>
<evidence type="ECO:0000256" key="1">
    <source>
        <dbReference type="ARBA" id="ARBA00010142"/>
    </source>
</evidence>
<reference evidence="4" key="1">
    <citation type="journal article" date="2005" name="Nature">
        <title>The genome of the protist parasite Entamoeba histolytica.</title>
        <authorList>
            <person name="Loftus B."/>
            <person name="Anderson I."/>
            <person name="Davies R."/>
            <person name="Alsmark U.C."/>
            <person name="Samuelson J."/>
            <person name="Amedeo P."/>
            <person name="Roncaglia P."/>
            <person name="Berriman M."/>
            <person name="Hirt R.P."/>
            <person name="Mann B.J."/>
            <person name="Nozaki T."/>
            <person name="Suh B."/>
            <person name="Pop M."/>
            <person name="Duchene M."/>
            <person name="Ackers J."/>
            <person name="Tannich E."/>
            <person name="Leippe M."/>
            <person name="Hofer M."/>
            <person name="Bruchhaus I."/>
            <person name="Willhoeft U."/>
            <person name="Bhattacharya A."/>
            <person name="Chillingworth T."/>
            <person name="Churcher C."/>
            <person name="Hance Z."/>
            <person name="Harris B."/>
            <person name="Harris D."/>
            <person name="Jagels K."/>
            <person name="Moule S."/>
            <person name="Mungall K."/>
            <person name="Ormond D."/>
            <person name="Squares R."/>
            <person name="Whitehead S."/>
            <person name="Quail M.A."/>
            <person name="Rabbinowitsch E."/>
            <person name="Norbertczak H."/>
            <person name="Price C."/>
            <person name="Wang Z."/>
            <person name="Guillen N."/>
            <person name="Gilchrist C."/>
            <person name="Stroup S.E."/>
            <person name="Bhattacharya S."/>
            <person name="Lohia A."/>
            <person name="Foster P.G."/>
            <person name="Sicheritz-Ponten T."/>
            <person name="Weber C."/>
            <person name="Singh U."/>
            <person name="Mukherjee C."/>
            <person name="El-Sayed N.M."/>
            <person name="Petri W.A.Jr."/>
            <person name="Clark C.G."/>
            <person name="Embley T.M."/>
            <person name="Barrell B."/>
            <person name="Fraser C.M."/>
            <person name="Hall N."/>
        </authorList>
    </citation>
    <scope>NUCLEOTIDE SEQUENCE [LARGE SCALE GENOMIC DNA]</scope>
    <source>
        <strain evidence="4">HM-1:IMSS</strain>
    </source>
</reference>
<dbReference type="PROSITE" id="PS51419">
    <property type="entry name" value="RAB"/>
    <property type="match status" value="1"/>
</dbReference>
<dbReference type="Proteomes" id="UP000001926">
    <property type="component" value="Partially assembled WGS sequence"/>
</dbReference>
<dbReference type="FunFam" id="3.40.50.300:FF:000823">
    <property type="entry name" value="Small GTPase RAB, putative"/>
    <property type="match status" value="1"/>
</dbReference>
<dbReference type="InterPro" id="IPR005225">
    <property type="entry name" value="Small_GTP-bd"/>
</dbReference>
<dbReference type="HOGENOM" id="CLU_041217_10_2_1"/>
<organism evidence="4 5">
    <name type="scientific">Entamoeba histolytica (strain ATCC 30459 / HM-1:IMSS / ABRM)</name>
    <dbReference type="NCBI Taxonomy" id="294381"/>
    <lineage>
        <taxon>Eukaryota</taxon>
        <taxon>Amoebozoa</taxon>
        <taxon>Evosea</taxon>
        <taxon>Archamoebae</taxon>
        <taxon>Mastigamoebida</taxon>
        <taxon>Entamoebidae</taxon>
        <taxon>Entamoeba</taxon>
    </lineage>
</organism>
<dbReference type="GeneID" id="3406120"/>
<dbReference type="PROSITE" id="PS51420">
    <property type="entry name" value="RHO"/>
    <property type="match status" value="1"/>
</dbReference>
<dbReference type="GO" id="GO:0006897">
    <property type="term" value="P:endocytosis"/>
    <property type="evidence" value="ECO:0000318"/>
    <property type="project" value="GO_Central"/>
</dbReference>
<dbReference type="SUPFAM" id="SSF52540">
    <property type="entry name" value="P-loop containing nucleoside triphosphate hydrolases"/>
    <property type="match status" value="1"/>
</dbReference>
<dbReference type="SMART" id="SM00173">
    <property type="entry name" value="RAS"/>
    <property type="match status" value="1"/>
</dbReference>
<dbReference type="GO" id="GO:0003924">
    <property type="term" value="F:GTPase activity"/>
    <property type="evidence" value="ECO:0000318"/>
    <property type="project" value="GO_Central"/>
</dbReference>
<proteinExistence type="inferred from homology"/>
<protein>
    <submittedName>
        <fullName evidence="4">Rab family GTPase</fullName>
    </submittedName>
</protein>
<feature type="compositionally biased region" description="Low complexity" evidence="3">
    <location>
        <begin position="179"/>
        <end position="191"/>
    </location>
</feature>
<dbReference type="PROSITE" id="PS51421">
    <property type="entry name" value="RAS"/>
    <property type="match status" value="1"/>
</dbReference>
<dbReference type="GO" id="GO:0012505">
    <property type="term" value="C:endomembrane system"/>
    <property type="evidence" value="ECO:0000318"/>
    <property type="project" value="GO_Central"/>
</dbReference>
<feature type="region of interest" description="Disordered" evidence="3">
    <location>
        <begin position="172"/>
        <end position="191"/>
    </location>
</feature>
<evidence type="ECO:0000256" key="3">
    <source>
        <dbReference type="SAM" id="MobiDB-lite"/>
    </source>
</evidence>
<name>A0A8U0WPU8_ENTH1</name>
<evidence type="ECO:0000256" key="2">
    <source>
        <dbReference type="ARBA" id="ARBA00022741"/>
    </source>
</evidence>
<dbReference type="InterPro" id="IPR027417">
    <property type="entry name" value="P-loop_NTPase"/>
</dbReference>
<dbReference type="NCBIfam" id="TIGR00231">
    <property type="entry name" value="small_GTP"/>
    <property type="match status" value="1"/>
</dbReference>
<dbReference type="PRINTS" id="PR00449">
    <property type="entry name" value="RASTRNSFRMNG"/>
</dbReference>
<dbReference type="AlphaFoldDB" id="A0A8U0WPU8"/>
<dbReference type="InterPro" id="IPR001806">
    <property type="entry name" value="Small_GTPase"/>
</dbReference>
<dbReference type="SMART" id="SM00176">
    <property type="entry name" value="RAN"/>
    <property type="match status" value="1"/>
</dbReference>
<dbReference type="GO" id="GO:0005525">
    <property type="term" value="F:GTP binding"/>
    <property type="evidence" value="ECO:0007669"/>
    <property type="project" value="InterPro"/>
</dbReference>
<dbReference type="RefSeq" id="XP_651799.1">
    <property type="nucleotide sequence ID" value="XM_646707.2"/>
</dbReference>
<dbReference type="KEGG" id="ehi:EHI_129740"/>
<dbReference type="OMA" id="SESHRTC"/>
<dbReference type="EMBL" id="DS571283">
    <property type="protein sequence ID" value="EAL46412.1"/>
    <property type="molecule type" value="Genomic_DNA"/>
</dbReference>
<sequence length="202" mass="22076">MQSSQDAVKIVVIGDQSVGKTCVSGRLVDGSFKPDEKSTIGASFVTTYLPIDGNNVKIVIWDTAGQEKYRSMVGMYYRGATVALICYDITSRSSFESLEGWYTDLMKVASSDISVAIVGNKIDLEATREVQTSDGQSFADQHNALFFEVSAKTGQNVTELFVEATKRSKIPTVSNNGMSQDNVNVSNPVNPQPSKRRFCSIF</sequence>
<evidence type="ECO:0000313" key="4">
    <source>
        <dbReference type="EMBL" id="EAL46412.1"/>
    </source>
</evidence>
<evidence type="ECO:0000313" key="5">
    <source>
        <dbReference type="Proteomes" id="UP000001926"/>
    </source>
</evidence>
<comment type="similarity">
    <text evidence="1">Belongs to the small GTPase superfamily. Rho family.</text>
</comment>
<accession>A0A8U0WPU8</accession>
<dbReference type="SMART" id="SM00175">
    <property type="entry name" value="RAB"/>
    <property type="match status" value="1"/>
</dbReference>
<dbReference type="CDD" id="cd00154">
    <property type="entry name" value="Rab"/>
    <property type="match status" value="1"/>
</dbReference>
<dbReference type="Gene3D" id="3.40.50.300">
    <property type="entry name" value="P-loop containing nucleotide triphosphate hydrolases"/>
    <property type="match status" value="1"/>
</dbReference>
<dbReference type="PANTHER" id="PTHR47978">
    <property type="match status" value="1"/>
</dbReference>
<dbReference type="OrthoDB" id="63533at2759"/>
<dbReference type="SMART" id="SM00174">
    <property type="entry name" value="RHO"/>
    <property type="match status" value="1"/>
</dbReference>